<dbReference type="HAMAP" id="MF_00109">
    <property type="entry name" value="Shikimate_kinase"/>
    <property type="match status" value="1"/>
</dbReference>
<dbReference type="NCBIfam" id="TIGR00260">
    <property type="entry name" value="thrC"/>
    <property type="match status" value="1"/>
</dbReference>
<dbReference type="Proteomes" id="UP001159428">
    <property type="component" value="Unassembled WGS sequence"/>
</dbReference>
<reference evidence="8 9" key="1">
    <citation type="submission" date="2022-05" db="EMBL/GenBank/DDBJ databases">
        <authorList>
            <consortium name="Genoscope - CEA"/>
            <person name="William W."/>
        </authorList>
    </citation>
    <scope>NUCLEOTIDE SEQUENCE [LARGE SCALE GENOMIC DNA]</scope>
</reference>
<dbReference type="GO" id="GO:0005737">
    <property type="term" value="C:cytoplasm"/>
    <property type="evidence" value="ECO:0007669"/>
    <property type="project" value="TreeGrafter"/>
</dbReference>
<dbReference type="Gene3D" id="3.40.50.1100">
    <property type="match status" value="2"/>
</dbReference>
<dbReference type="InterPro" id="IPR000623">
    <property type="entry name" value="Shikimate_kinase/TSH1"/>
</dbReference>
<dbReference type="Gene3D" id="3.90.1380.10">
    <property type="entry name" value="Threonine synthase, N-terminal domain"/>
    <property type="match status" value="1"/>
</dbReference>
<dbReference type="InterPro" id="IPR000634">
    <property type="entry name" value="Ser/Thr_deHydtase_PyrdxlP-BS"/>
</dbReference>
<keyword evidence="3" id="KW-0028">Amino-acid biosynthesis</keyword>
<evidence type="ECO:0000256" key="4">
    <source>
        <dbReference type="ARBA" id="ARBA00022898"/>
    </source>
</evidence>
<dbReference type="SUPFAM" id="SSF52540">
    <property type="entry name" value="P-loop containing nucleoside triphosphate hydrolases"/>
    <property type="match status" value="1"/>
</dbReference>
<dbReference type="Pfam" id="PF01202">
    <property type="entry name" value="SKI"/>
    <property type="match status" value="1"/>
</dbReference>
<dbReference type="Gene3D" id="3.40.50.300">
    <property type="entry name" value="P-loop containing nucleotide triphosphate hydrolases"/>
    <property type="match status" value="1"/>
</dbReference>
<dbReference type="InterPro" id="IPR036052">
    <property type="entry name" value="TrpB-like_PALP_sf"/>
</dbReference>
<dbReference type="PANTHER" id="PTHR43515:SF1">
    <property type="entry name" value="THREONINE SYNTHASE-LIKE 1"/>
    <property type="match status" value="1"/>
</dbReference>
<feature type="domain" description="Threonine synthase N-terminal" evidence="7">
    <location>
        <begin position="248"/>
        <end position="331"/>
    </location>
</feature>
<dbReference type="InterPro" id="IPR031322">
    <property type="entry name" value="Shikimate/glucono_kinase"/>
</dbReference>
<proteinExistence type="inferred from homology"/>
<dbReference type="PROSITE" id="PS00165">
    <property type="entry name" value="DEHYDRATASE_SER_THR"/>
    <property type="match status" value="1"/>
</dbReference>
<dbReference type="Pfam" id="PF14821">
    <property type="entry name" value="Thr_synth_N"/>
    <property type="match status" value="1"/>
</dbReference>
<gene>
    <name evidence="8" type="ORF">PMEA_00027880</name>
</gene>
<dbReference type="InterPro" id="IPR037158">
    <property type="entry name" value="Thr_synth_N_sf"/>
</dbReference>
<evidence type="ECO:0000256" key="5">
    <source>
        <dbReference type="ARBA" id="ARBA00029440"/>
    </source>
</evidence>
<keyword evidence="4 6" id="KW-0663">Pyridoxal phosphate</keyword>
<accession>A0AAU9XS72</accession>
<evidence type="ECO:0000256" key="3">
    <source>
        <dbReference type="ARBA" id="ARBA00022605"/>
    </source>
</evidence>
<sequence>MFHRMKCRANDLCLRRMGLHRFLVRAVSSNGFFTSRNRENHSMWCFERNRWKYLTDLMLLINNHFQFSLLLHKGDNIILMGSPGAGKTSVGRILGRHLQREVLDIDDDVLEKVWGMTVAEKLSQVGSDGFVEAEGQALLQFFPNNAVVSLSGSNPMHATAMDHTRSLGTVVYLDVADEEILNRLAAMKVNRIVGQNEGISMNEILQYRKQFYESSYDVRVICANGDSIEEIASKVRKSLAELSIDQGFTSTRQEHSDTGDSPGFLQVVLEGLAPDGGLYVPKKKIPLFTEGQWERLVDCSYQDRALRILETWISLSELHPSSLRQMIYKAYSSNFQHEGVAPVVKLNEQFYLQELFHGPTASFKDMALQLTPQFFSEAISRTCSSDEDLKRLILVATSGDTGSAVLEGFKENFDTDVLILYPEEGVSSIQKALMVSSDGQNMRVIGVKSDFDFCQTAIKTIFNNMSFSKKLAESYGVQLSAANSINWGRLLPQVVYHASAYLDLVQSGVISMGEEADLCVPTGNFGNILAAYYAKEMGIPLNNLICASNENNILTDFFHSGSYDMSKRRIQQTLSPSIDILKSSNLERLLYHVTGREVSGLMRSLDENKHFQISGDLWSHLSTVFKADWTTEKRCLDVIKSTYEENNYIFDPHTAVAKDVADRFANSHRPLIISSTAHYSKFAYDVLKGLSKLPASQGPLDLFGSLNKLGANPSAHANLETVVKRDQKQNTTCLAETSAIMKEIETFLSR</sequence>
<comment type="similarity">
    <text evidence="2">Belongs to the threonine synthase family.</text>
</comment>
<dbReference type="InterPro" id="IPR027417">
    <property type="entry name" value="P-loop_NTPase"/>
</dbReference>
<keyword evidence="9" id="KW-1185">Reference proteome</keyword>
<dbReference type="CDD" id="cd00464">
    <property type="entry name" value="SK"/>
    <property type="match status" value="1"/>
</dbReference>
<dbReference type="PRINTS" id="PR01100">
    <property type="entry name" value="SHIKIMTKNASE"/>
</dbReference>
<evidence type="ECO:0000256" key="2">
    <source>
        <dbReference type="ARBA" id="ARBA00005517"/>
    </source>
</evidence>
<dbReference type="GO" id="GO:0008652">
    <property type="term" value="P:amino acid biosynthetic process"/>
    <property type="evidence" value="ECO:0007669"/>
    <property type="project" value="UniProtKB-KW"/>
</dbReference>
<organism evidence="8 9">
    <name type="scientific">Pocillopora meandrina</name>
    <dbReference type="NCBI Taxonomy" id="46732"/>
    <lineage>
        <taxon>Eukaryota</taxon>
        <taxon>Metazoa</taxon>
        <taxon>Cnidaria</taxon>
        <taxon>Anthozoa</taxon>
        <taxon>Hexacorallia</taxon>
        <taxon>Scleractinia</taxon>
        <taxon>Astrocoeniina</taxon>
        <taxon>Pocilloporidae</taxon>
        <taxon>Pocillopora</taxon>
    </lineage>
</organism>
<comment type="caution">
    <text evidence="8">The sequence shown here is derived from an EMBL/GenBank/DDBJ whole genome shotgun (WGS) entry which is preliminary data.</text>
</comment>
<evidence type="ECO:0000259" key="7">
    <source>
        <dbReference type="Pfam" id="PF14821"/>
    </source>
</evidence>
<dbReference type="AlphaFoldDB" id="A0AAU9XS72"/>
<dbReference type="EMBL" id="CALNXJ010000057">
    <property type="protein sequence ID" value="CAH3155219.1"/>
    <property type="molecule type" value="Genomic_DNA"/>
</dbReference>
<dbReference type="InterPro" id="IPR004450">
    <property type="entry name" value="Thr_synthase-like"/>
</dbReference>
<feature type="modified residue" description="N6-(pyridoxal phosphate)lysine" evidence="6">
    <location>
        <position position="364"/>
    </location>
</feature>
<dbReference type="InterPro" id="IPR029144">
    <property type="entry name" value="Thr_synth_N"/>
</dbReference>
<evidence type="ECO:0000256" key="1">
    <source>
        <dbReference type="ARBA" id="ARBA00001933"/>
    </source>
</evidence>
<dbReference type="GO" id="GO:0030170">
    <property type="term" value="F:pyridoxal phosphate binding"/>
    <property type="evidence" value="ECO:0007669"/>
    <property type="project" value="InterPro"/>
</dbReference>
<evidence type="ECO:0000313" key="9">
    <source>
        <dbReference type="Proteomes" id="UP001159428"/>
    </source>
</evidence>
<dbReference type="PANTHER" id="PTHR43515">
    <property type="entry name" value="THREONINE SYNTHASE-LIKE 1"/>
    <property type="match status" value="1"/>
</dbReference>
<name>A0AAU9XS72_9CNID</name>
<evidence type="ECO:0000313" key="8">
    <source>
        <dbReference type="EMBL" id="CAH3155219.1"/>
    </source>
</evidence>
<comment type="cofactor">
    <cofactor evidence="1 6">
        <name>pyridoxal 5'-phosphate</name>
        <dbReference type="ChEBI" id="CHEBI:597326"/>
    </cofactor>
</comment>
<dbReference type="SUPFAM" id="SSF53686">
    <property type="entry name" value="Tryptophan synthase beta subunit-like PLP-dependent enzymes"/>
    <property type="match status" value="1"/>
</dbReference>
<comment type="pathway">
    <text evidence="5">Amino-acid biosynthesis.</text>
</comment>
<evidence type="ECO:0000256" key="6">
    <source>
        <dbReference type="PIRSR" id="PIRSR604450-51"/>
    </source>
</evidence>
<protein>
    <recommendedName>
        <fullName evidence="7">Threonine synthase N-terminal domain-containing protein</fullName>
    </recommendedName>
</protein>